<gene>
    <name evidence="1" type="ORF">I7I52_08529</name>
</gene>
<sequence length="72" mass="8400">MCCMYDEPGMESLVECRDGIFQFRCRFRSRPLENETIGISSSELRISVKSGRDDGKMKILGNTWMDIFHDIF</sequence>
<evidence type="ECO:0000313" key="2">
    <source>
        <dbReference type="Proteomes" id="UP000670092"/>
    </source>
</evidence>
<dbReference type="VEuPathDB" id="FungiDB:I7I52_08529"/>
<reference evidence="1 2" key="1">
    <citation type="submission" date="2021-01" db="EMBL/GenBank/DDBJ databases">
        <title>Chromosome-level genome assembly of a human fungal pathogen reveals clustering of transcriptionally co-regulated genes.</title>
        <authorList>
            <person name="Voorhies M."/>
            <person name="Cohen S."/>
            <person name="Shea T.P."/>
            <person name="Petrus S."/>
            <person name="Munoz J.F."/>
            <person name="Poplawski S."/>
            <person name="Goldman W.E."/>
            <person name="Michael T."/>
            <person name="Cuomo C.A."/>
            <person name="Sil A."/>
            <person name="Beyhan S."/>
        </authorList>
    </citation>
    <scope>NUCLEOTIDE SEQUENCE [LARGE SCALE GENOMIC DNA]</scope>
    <source>
        <strain evidence="1 2">G184AR</strain>
    </source>
</reference>
<dbReference type="Proteomes" id="UP000670092">
    <property type="component" value="Unassembled WGS sequence"/>
</dbReference>
<dbReference type="AlphaFoldDB" id="A0A8H8CWF5"/>
<organism evidence="1 2">
    <name type="scientific">Ajellomyces capsulatus</name>
    <name type="common">Darling's disease fungus</name>
    <name type="synonym">Histoplasma capsulatum</name>
    <dbReference type="NCBI Taxonomy" id="5037"/>
    <lineage>
        <taxon>Eukaryota</taxon>
        <taxon>Fungi</taxon>
        <taxon>Dikarya</taxon>
        <taxon>Ascomycota</taxon>
        <taxon>Pezizomycotina</taxon>
        <taxon>Eurotiomycetes</taxon>
        <taxon>Eurotiomycetidae</taxon>
        <taxon>Onygenales</taxon>
        <taxon>Ajellomycetaceae</taxon>
        <taxon>Histoplasma</taxon>
    </lineage>
</organism>
<dbReference type="EMBL" id="JAEVHI010000005">
    <property type="protein sequence ID" value="KAG5291258.1"/>
    <property type="molecule type" value="Genomic_DNA"/>
</dbReference>
<evidence type="ECO:0000313" key="1">
    <source>
        <dbReference type="EMBL" id="KAG5291258.1"/>
    </source>
</evidence>
<accession>A0A8H8CWF5</accession>
<comment type="caution">
    <text evidence="1">The sequence shown here is derived from an EMBL/GenBank/DDBJ whole genome shotgun (WGS) entry which is preliminary data.</text>
</comment>
<protein>
    <submittedName>
        <fullName evidence="1">Uncharacterized protein</fullName>
    </submittedName>
</protein>
<name>A0A8H8CWF5_AJECA</name>
<proteinExistence type="predicted"/>